<dbReference type="InterPro" id="IPR012438">
    <property type="entry name" value="DUF1639"/>
</dbReference>
<organism evidence="2">
    <name type="scientific">Zea mays</name>
    <name type="common">Maize</name>
    <dbReference type="NCBI Taxonomy" id="4577"/>
    <lineage>
        <taxon>Eukaryota</taxon>
        <taxon>Viridiplantae</taxon>
        <taxon>Streptophyta</taxon>
        <taxon>Embryophyta</taxon>
        <taxon>Tracheophyta</taxon>
        <taxon>Spermatophyta</taxon>
        <taxon>Magnoliopsida</taxon>
        <taxon>Liliopsida</taxon>
        <taxon>Poales</taxon>
        <taxon>Poaceae</taxon>
        <taxon>PACMAD clade</taxon>
        <taxon>Panicoideae</taxon>
        <taxon>Andropogonodae</taxon>
        <taxon>Andropogoneae</taxon>
        <taxon>Tripsacinae</taxon>
        <taxon>Zea</taxon>
    </lineage>
</organism>
<name>A0A1D6LHH8_MAIZE</name>
<protein>
    <submittedName>
        <fullName evidence="2">DUF1639 family protein</fullName>
    </submittedName>
</protein>
<feature type="compositionally biased region" description="Basic residues" evidence="1">
    <location>
        <begin position="14"/>
        <end position="26"/>
    </location>
</feature>
<accession>A0A1D6LHH8</accession>
<reference evidence="2" key="1">
    <citation type="submission" date="2015-12" db="EMBL/GenBank/DDBJ databases">
        <title>Update maize B73 reference genome by single molecule sequencing technologies.</title>
        <authorList>
            <consortium name="Maize Genome Sequencing Project"/>
            <person name="Ware D."/>
        </authorList>
    </citation>
    <scope>NUCLEOTIDE SEQUENCE</scope>
    <source>
        <tissue evidence="2">Seedling</tissue>
    </source>
</reference>
<dbReference type="PANTHER" id="PTHR33130">
    <property type="entry name" value="PUTATIVE (DUF1639)-RELATED"/>
    <property type="match status" value="1"/>
</dbReference>
<dbReference type="OMA" id="KKNIEWP"/>
<sequence>MAHLGKTLETSSRRQSRGGSLRRQRLAHQPWNLRTVAPTRQAGSDDATEAAERAPAPTPEVKKQASSVALSKQEIADDFTAIRGTRPPRWPKKRPRMVQQQLDLLYLGLWLADVAPGSYKIEER</sequence>
<dbReference type="AlphaFoldDB" id="A0A1D6LHH8"/>
<evidence type="ECO:0000256" key="1">
    <source>
        <dbReference type="SAM" id="MobiDB-lite"/>
    </source>
</evidence>
<dbReference type="InParanoid" id="A0A1D6LHH8"/>
<dbReference type="PANTHER" id="PTHR33130:SF43">
    <property type="entry name" value="OS01G0688600 PROTEIN"/>
    <property type="match status" value="1"/>
</dbReference>
<gene>
    <name evidence="2" type="ORF">ZEAMMB73_Zm00001d035590</name>
</gene>
<dbReference type="EMBL" id="CM000782">
    <property type="protein sequence ID" value="AQK79326.1"/>
    <property type="molecule type" value="Genomic_DNA"/>
</dbReference>
<dbReference type="STRING" id="4577.A0A1D6LHH8"/>
<proteinExistence type="predicted"/>
<evidence type="ECO:0000313" key="2">
    <source>
        <dbReference type="EMBL" id="AQK79326.1"/>
    </source>
</evidence>
<feature type="region of interest" description="Disordered" evidence="1">
    <location>
        <begin position="1"/>
        <end position="70"/>
    </location>
</feature>
<dbReference type="Pfam" id="PF07797">
    <property type="entry name" value="DUF1639"/>
    <property type="match status" value="1"/>
</dbReference>